<gene>
    <name evidence="1" type="ORF">KYN89_02455</name>
</gene>
<dbReference type="Proteomes" id="UP000759298">
    <property type="component" value="Unassembled WGS sequence"/>
</dbReference>
<sequence>MTALRRRLDALEKPTRFATLGMVLDSLDGEPLPDGLPVDPALVAALDVLPFD</sequence>
<comment type="caution">
    <text evidence="1">The sequence shown here is derived from an EMBL/GenBank/DDBJ whole genome shotgun (WGS) entry which is preliminary data.</text>
</comment>
<organism evidence="1 2">
    <name type="scientific">Alteriqipengyuania abyssalis</name>
    <dbReference type="NCBI Taxonomy" id="2860200"/>
    <lineage>
        <taxon>Bacteria</taxon>
        <taxon>Pseudomonadati</taxon>
        <taxon>Pseudomonadota</taxon>
        <taxon>Alphaproteobacteria</taxon>
        <taxon>Sphingomonadales</taxon>
        <taxon>Erythrobacteraceae</taxon>
        <taxon>Alteriqipengyuania</taxon>
    </lineage>
</organism>
<evidence type="ECO:0000313" key="1">
    <source>
        <dbReference type="EMBL" id="MBY8335902.1"/>
    </source>
</evidence>
<dbReference type="RefSeq" id="WP_222823648.1">
    <property type="nucleotide sequence ID" value="NZ_JAHWXP010000001.1"/>
</dbReference>
<accession>A0ABS7PDL9</accession>
<evidence type="ECO:0000313" key="2">
    <source>
        <dbReference type="Proteomes" id="UP000759298"/>
    </source>
</evidence>
<keyword evidence="2" id="KW-1185">Reference proteome</keyword>
<protein>
    <submittedName>
        <fullName evidence="1">Uncharacterized protein</fullName>
    </submittedName>
</protein>
<reference evidence="1 2" key="1">
    <citation type="submission" date="2021-07" db="EMBL/GenBank/DDBJ databases">
        <title>Alteriqipengyuania abyssalis NZ-12B nov, sp.nov isolated from deep sea sponge in pacific ocean.</title>
        <authorList>
            <person name="Tareen S."/>
            <person name="Wink J."/>
        </authorList>
    </citation>
    <scope>NUCLEOTIDE SEQUENCE [LARGE SCALE GENOMIC DNA]</scope>
    <source>
        <strain evidence="1 2">NZ-12B</strain>
    </source>
</reference>
<proteinExistence type="predicted"/>
<name>A0ABS7PDL9_9SPHN</name>
<dbReference type="EMBL" id="JAHWXP010000001">
    <property type="protein sequence ID" value="MBY8335902.1"/>
    <property type="molecule type" value="Genomic_DNA"/>
</dbReference>